<feature type="domain" description="RNA polymerase sigma-70 region 2" evidence="6">
    <location>
        <begin position="83"/>
        <end position="151"/>
    </location>
</feature>
<evidence type="ECO:0000256" key="1">
    <source>
        <dbReference type="ARBA" id="ARBA00010641"/>
    </source>
</evidence>
<evidence type="ECO:0000313" key="9">
    <source>
        <dbReference type="Proteomes" id="UP000464186"/>
    </source>
</evidence>
<dbReference type="SUPFAM" id="SSF88946">
    <property type="entry name" value="Sigma2 domain of RNA polymerase sigma factors"/>
    <property type="match status" value="1"/>
</dbReference>
<feature type="domain" description="RNA polymerase sigma factor 70 region 4 type 2" evidence="7">
    <location>
        <begin position="184"/>
        <end position="232"/>
    </location>
</feature>
<evidence type="ECO:0000259" key="6">
    <source>
        <dbReference type="Pfam" id="PF04542"/>
    </source>
</evidence>
<name>A0A6P1NPS0_9MICC</name>
<evidence type="ECO:0000256" key="4">
    <source>
        <dbReference type="ARBA" id="ARBA00023125"/>
    </source>
</evidence>
<accession>A0A6P1NPS0</accession>
<keyword evidence="4" id="KW-0238">DNA-binding</keyword>
<evidence type="ECO:0000256" key="3">
    <source>
        <dbReference type="ARBA" id="ARBA00023082"/>
    </source>
</evidence>
<dbReference type="Pfam" id="PF08281">
    <property type="entry name" value="Sigma70_r4_2"/>
    <property type="match status" value="1"/>
</dbReference>
<sequence>MTLARPDFQFSSVTRTPRPRRWCQGWKSELPRLWVSFVSCLPSEWPRLSFRELFSSEGAIHLVTTDSELIHRSRDDPQAFAVLYDKYCRAVHRYAATRAGESIADDVMSQTFLVAFESRESFDHEWEDARPWLFGIATNLLRRHHRTEARRLKAFARAAGRDSYGDGTDRVAERLDAAAATANLAAATRKLAPTDRECLLLYAWADLTYEGIALATGVPVGTVRSRLNRARRILRDAAALHHIIDKEIDHERANAPAGNA</sequence>
<dbReference type="Gene3D" id="1.10.1740.10">
    <property type="match status" value="1"/>
</dbReference>
<organism evidence="8 9">
    <name type="scientific">Pseudarthrobacter psychrotolerans</name>
    <dbReference type="NCBI Taxonomy" id="2697569"/>
    <lineage>
        <taxon>Bacteria</taxon>
        <taxon>Bacillati</taxon>
        <taxon>Actinomycetota</taxon>
        <taxon>Actinomycetes</taxon>
        <taxon>Micrococcales</taxon>
        <taxon>Micrococcaceae</taxon>
        <taxon>Pseudarthrobacter</taxon>
    </lineage>
</organism>
<dbReference type="KEGG" id="psey:GU243_17270"/>
<evidence type="ECO:0000313" key="8">
    <source>
        <dbReference type="EMBL" id="QHK22396.1"/>
    </source>
</evidence>
<dbReference type="InterPro" id="IPR013324">
    <property type="entry name" value="RNA_pol_sigma_r3/r4-like"/>
</dbReference>
<dbReference type="InterPro" id="IPR007627">
    <property type="entry name" value="RNA_pol_sigma70_r2"/>
</dbReference>
<protein>
    <submittedName>
        <fullName evidence="8">Sigma-70 family RNA polymerase sigma factor</fullName>
    </submittedName>
</protein>
<dbReference type="InterPro" id="IPR013325">
    <property type="entry name" value="RNA_pol_sigma_r2"/>
</dbReference>
<keyword evidence="5" id="KW-0804">Transcription</keyword>
<dbReference type="SUPFAM" id="SSF88659">
    <property type="entry name" value="Sigma3 and sigma4 domains of RNA polymerase sigma factors"/>
    <property type="match status" value="1"/>
</dbReference>
<dbReference type="GO" id="GO:0016987">
    <property type="term" value="F:sigma factor activity"/>
    <property type="evidence" value="ECO:0007669"/>
    <property type="project" value="UniProtKB-KW"/>
</dbReference>
<dbReference type="InterPro" id="IPR039425">
    <property type="entry name" value="RNA_pol_sigma-70-like"/>
</dbReference>
<dbReference type="NCBIfam" id="TIGR02937">
    <property type="entry name" value="sigma70-ECF"/>
    <property type="match status" value="1"/>
</dbReference>
<dbReference type="Gene3D" id="1.10.10.10">
    <property type="entry name" value="Winged helix-like DNA-binding domain superfamily/Winged helix DNA-binding domain"/>
    <property type="match status" value="1"/>
</dbReference>
<dbReference type="PANTHER" id="PTHR43133:SF8">
    <property type="entry name" value="RNA POLYMERASE SIGMA FACTOR HI_1459-RELATED"/>
    <property type="match status" value="1"/>
</dbReference>
<proteinExistence type="inferred from homology"/>
<gene>
    <name evidence="8" type="ORF">GU243_17270</name>
</gene>
<dbReference type="Pfam" id="PF04542">
    <property type="entry name" value="Sigma70_r2"/>
    <property type="match status" value="1"/>
</dbReference>
<dbReference type="GO" id="GO:0003677">
    <property type="term" value="F:DNA binding"/>
    <property type="evidence" value="ECO:0007669"/>
    <property type="project" value="UniProtKB-KW"/>
</dbReference>
<evidence type="ECO:0000256" key="5">
    <source>
        <dbReference type="ARBA" id="ARBA00023163"/>
    </source>
</evidence>
<dbReference type="InterPro" id="IPR036388">
    <property type="entry name" value="WH-like_DNA-bd_sf"/>
</dbReference>
<comment type="similarity">
    <text evidence="1">Belongs to the sigma-70 factor family. ECF subfamily.</text>
</comment>
<dbReference type="CDD" id="cd06171">
    <property type="entry name" value="Sigma70_r4"/>
    <property type="match status" value="1"/>
</dbReference>
<dbReference type="PANTHER" id="PTHR43133">
    <property type="entry name" value="RNA POLYMERASE ECF-TYPE SIGMA FACTO"/>
    <property type="match status" value="1"/>
</dbReference>
<dbReference type="InterPro" id="IPR013249">
    <property type="entry name" value="RNA_pol_sigma70_r4_t2"/>
</dbReference>
<dbReference type="Proteomes" id="UP000464186">
    <property type="component" value="Chromosome"/>
</dbReference>
<dbReference type="InterPro" id="IPR014284">
    <property type="entry name" value="RNA_pol_sigma-70_dom"/>
</dbReference>
<dbReference type="GO" id="GO:0006352">
    <property type="term" value="P:DNA-templated transcription initiation"/>
    <property type="evidence" value="ECO:0007669"/>
    <property type="project" value="InterPro"/>
</dbReference>
<keyword evidence="3" id="KW-0731">Sigma factor</keyword>
<evidence type="ECO:0000259" key="7">
    <source>
        <dbReference type="Pfam" id="PF08281"/>
    </source>
</evidence>
<reference evidence="8 9" key="1">
    <citation type="submission" date="2020-01" db="EMBL/GenBank/DDBJ databases">
        <title>Pseudarthrobacter psychrotolerans sp. nov., isolated from antarctic soil.</title>
        <authorList>
            <person name="Shin Y."/>
            <person name="Park W."/>
        </authorList>
    </citation>
    <scope>NUCLEOTIDE SEQUENCE [LARGE SCALE GENOMIC DNA]</scope>
    <source>
        <strain evidence="8 9">YJ56</strain>
    </source>
</reference>
<dbReference type="EMBL" id="CP047898">
    <property type="protein sequence ID" value="QHK22396.1"/>
    <property type="molecule type" value="Genomic_DNA"/>
</dbReference>
<dbReference type="AlphaFoldDB" id="A0A6P1NPS0"/>
<evidence type="ECO:0000256" key="2">
    <source>
        <dbReference type="ARBA" id="ARBA00023015"/>
    </source>
</evidence>
<keyword evidence="2" id="KW-0805">Transcription regulation</keyword>
<keyword evidence="9" id="KW-1185">Reference proteome</keyword>